<dbReference type="SUPFAM" id="SSF54106">
    <property type="entry name" value="LysM domain"/>
    <property type="match status" value="1"/>
</dbReference>
<organism evidence="3 4">
    <name type="scientific">Thalassotalea eurytherma</name>
    <dbReference type="NCBI Taxonomy" id="1144278"/>
    <lineage>
        <taxon>Bacteria</taxon>
        <taxon>Pseudomonadati</taxon>
        <taxon>Pseudomonadota</taxon>
        <taxon>Gammaproteobacteria</taxon>
        <taxon>Alteromonadales</taxon>
        <taxon>Colwelliaceae</taxon>
        <taxon>Thalassotalea</taxon>
    </lineage>
</organism>
<evidence type="ECO:0000256" key="1">
    <source>
        <dbReference type="SAM" id="SignalP"/>
    </source>
</evidence>
<dbReference type="Gene3D" id="3.10.350.10">
    <property type="entry name" value="LysM domain"/>
    <property type="match status" value="1"/>
</dbReference>
<keyword evidence="1" id="KW-0732">Signal</keyword>
<dbReference type="PROSITE" id="PS51782">
    <property type="entry name" value="LYSM"/>
    <property type="match status" value="1"/>
</dbReference>
<accession>A0ABQ6GX93</accession>
<feature type="signal peptide" evidence="1">
    <location>
        <begin position="1"/>
        <end position="20"/>
    </location>
</feature>
<evidence type="ECO:0000313" key="4">
    <source>
        <dbReference type="Proteomes" id="UP001157133"/>
    </source>
</evidence>
<reference evidence="3 4" key="1">
    <citation type="submission" date="2023-03" db="EMBL/GenBank/DDBJ databases">
        <title>Draft genome sequence of Thalassotalea eurytherma JCM 18482T.</title>
        <authorList>
            <person name="Sawabe T."/>
        </authorList>
    </citation>
    <scope>NUCLEOTIDE SEQUENCE [LARGE SCALE GENOMIC DNA]</scope>
    <source>
        <strain evidence="3 4">JCM 18482</strain>
    </source>
</reference>
<evidence type="ECO:0000313" key="3">
    <source>
        <dbReference type="EMBL" id="GLX80561.1"/>
    </source>
</evidence>
<sequence>MLKKIILTTISFLLPMLSMADQLTLKENAPKTYVVKKGDTLWDISGIFLNQPWLWPKLWRLNPEINNPHLIYPGDELRLVFDEQGQPMLVKGKPELKWSPKVRTQLKDLNPVETLPLNVIEPYIQYASVFEDEALADLPYVLGSDEGYKSSVDGFYLYIKGNLTLGQAYAIYQKGEEIIDPDTQEVLGNHAVLVGTGKTLREGDIENNMPATLYLDSVKREVRSGDVVMPVYEDQQLPSYYTMQAANKDLIGNIVHSASGIREFGKLEVVMIDLGESQGVKLGDVFTIGRVSPGVVETKQGPVYKNDASRWHRMANKSQSDYDMPMETFGNMMVFKTYEKTAMALILNSTKPIKLKDIVTAP</sequence>
<dbReference type="PANTHER" id="PTHR34700:SF4">
    <property type="entry name" value="PHAGE-LIKE ELEMENT PBSX PROTEIN XKDP"/>
    <property type="match status" value="1"/>
</dbReference>
<dbReference type="Proteomes" id="UP001157133">
    <property type="component" value="Unassembled WGS sequence"/>
</dbReference>
<gene>
    <name evidence="3" type="ORF">theurythT_00130</name>
</gene>
<feature type="chain" id="PRO_5046693634" evidence="1">
    <location>
        <begin position="21"/>
        <end position="362"/>
    </location>
</feature>
<dbReference type="RefSeq" id="WP_284205880.1">
    <property type="nucleotide sequence ID" value="NZ_BSSU01000001.1"/>
</dbReference>
<dbReference type="EMBL" id="BSSU01000001">
    <property type="protein sequence ID" value="GLX80561.1"/>
    <property type="molecule type" value="Genomic_DNA"/>
</dbReference>
<comment type="caution">
    <text evidence="3">The sequence shown here is derived from an EMBL/GenBank/DDBJ whole genome shotgun (WGS) entry which is preliminary data.</text>
</comment>
<name>A0ABQ6GX93_9GAMM</name>
<proteinExistence type="predicted"/>
<keyword evidence="4" id="KW-1185">Reference proteome</keyword>
<dbReference type="InterPro" id="IPR018392">
    <property type="entry name" value="LysM"/>
</dbReference>
<dbReference type="CDD" id="cd00118">
    <property type="entry name" value="LysM"/>
    <property type="match status" value="1"/>
</dbReference>
<dbReference type="InterPro" id="IPR036779">
    <property type="entry name" value="LysM_dom_sf"/>
</dbReference>
<dbReference type="SMART" id="SM00257">
    <property type="entry name" value="LysM"/>
    <property type="match status" value="1"/>
</dbReference>
<feature type="domain" description="LysM" evidence="2">
    <location>
        <begin position="31"/>
        <end position="79"/>
    </location>
</feature>
<dbReference type="PANTHER" id="PTHR34700">
    <property type="entry name" value="POTASSIUM BINDING PROTEIN KBP"/>
    <property type="match status" value="1"/>
</dbReference>
<dbReference type="Pfam" id="PF01476">
    <property type="entry name" value="LysM"/>
    <property type="match status" value="1"/>
</dbReference>
<evidence type="ECO:0000259" key="2">
    <source>
        <dbReference type="PROSITE" id="PS51782"/>
    </source>
</evidence>
<protein>
    <submittedName>
        <fullName evidence="3">Peptidoglycan-binding protein LysM</fullName>
    </submittedName>
</protein>
<dbReference type="InterPro" id="IPR052196">
    <property type="entry name" value="Bact_Kbp"/>
</dbReference>